<reference evidence="1 2" key="1">
    <citation type="submission" date="2016-10" db="EMBL/GenBank/DDBJ databases">
        <title>Comparative genome analysis of multiple Pseudomonas spp. focuses on biocontrol and plant growth promoting traits.</title>
        <authorList>
            <person name="Tao X.-Y."/>
            <person name="Taylor C.G."/>
        </authorList>
    </citation>
    <scope>NUCLEOTIDE SEQUENCE [LARGE SCALE GENOMIC DNA]</scope>
    <source>
        <strain evidence="1 2">38D4</strain>
    </source>
</reference>
<organism evidence="1 2">
    <name type="scientific">Pseudomonas brassicacearum</name>
    <dbReference type="NCBI Taxonomy" id="930166"/>
    <lineage>
        <taxon>Bacteria</taxon>
        <taxon>Pseudomonadati</taxon>
        <taxon>Pseudomonadota</taxon>
        <taxon>Gammaproteobacteria</taxon>
        <taxon>Pseudomonadales</taxon>
        <taxon>Pseudomonadaceae</taxon>
        <taxon>Pseudomonas</taxon>
    </lineage>
</organism>
<evidence type="ECO:0008006" key="3">
    <source>
        <dbReference type="Google" id="ProtNLM"/>
    </source>
</evidence>
<sequence length="321" mass="34586">MSLESLERSLYESSPSDALRREFRSINRHLGERVKPGQMVIFSDPRHYMCRREEAQMMIAAEKVNEALKDLSDEEASFMVEHHEVIEPFLGISSGGLGVASFMVGRHLEDLGNTLKEMERLHQEQYRQHRHLHSPEFFARRKRLMAKLDAGFGPLVRKGLGLADHPKLKRALGLSSRKTIHHWNKAGSPTQLPGYATNISAVSQAVKYMKAGGYVAIALGAGSAAMKISETCRSGREEECRQVKFVEGSKLSGNVLGGIAAGRLAPMVAPATCAAIGAGTVGLGGLVCMLVVSGAVIAGTADGGAVFGEVAGEMLYQVTAP</sequence>
<evidence type="ECO:0000313" key="2">
    <source>
        <dbReference type="Proteomes" id="UP000286351"/>
    </source>
</evidence>
<evidence type="ECO:0000313" key="1">
    <source>
        <dbReference type="EMBL" id="RON36307.1"/>
    </source>
</evidence>
<dbReference type="AlphaFoldDB" id="A0A423JF23"/>
<name>A0A423JF23_9PSED</name>
<accession>A0A423JF23</accession>
<gene>
    <name evidence="1" type="ORF">BK664_20110</name>
</gene>
<comment type="caution">
    <text evidence="1">The sequence shown here is derived from an EMBL/GenBank/DDBJ whole genome shotgun (WGS) entry which is preliminary data.</text>
</comment>
<dbReference type="EMBL" id="MOBO01000020">
    <property type="protein sequence ID" value="RON36307.1"/>
    <property type="molecule type" value="Genomic_DNA"/>
</dbReference>
<dbReference type="Proteomes" id="UP000286351">
    <property type="component" value="Unassembled WGS sequence"/>
</dbReference>
<proteinExistence type="predicted"/>
<protein>
    <recommendedName>
        <fullName evidence="3">SSU ribosomal protein S2p (SAe)</fullName>
    </recommendedName>
</protein>